<dbReference type="EMBL" id="CP000393">
    <property type="protein sequence ID" value="ABG50828.1"/>
    <property type="molecule type" value="Genomic_DNA"/>
</dbReference>
<dbReference type="RefSeq" id="WP_011611204.1">
    <property type="nucleotide sequence ID" value="NC_008312.1"/>
</dbReference>
<accession>Q115J6</accession>
<dbReference type="KEGG" id="ter:Tery_1548"/>
<evidence type="ECO:0000256" key="1">
    <source>
        <dbReference type="SAM" id="Phobius"/>
    </source>
</evidence>
<keyword evidence="1" id="KW-0472">Membrane</keyword>
<dbReference type="eggNOG" id="ENOG503007B">
    <property type="taxonomic scope" value="Bacteria"/>
</dbReference>
<gene>
    <name evidence="2" type="ordered locus">Tery_1548</name>
</gene>
<dbReference type="OrthoDB" id="448901at2"/>
<dbReference type="AlphaFoldDB" id="Q115J6"/>
<protein>
    <submittedName>
        <fullName evidence="2">Uncharacterized protein</fullName>
    </submittedName>
</protein>
<proteinExistence type="predicted"/>
<dbReference type="HOGENOM" id="CLU_036803_1_0_3"/>
<organism evidence="2">
    <name type="scientific">Trichodesmium erythraeum (strain IMS101)</name>
    <dbReference type="NCBI Taxonomy" id="203124"/>
    <lineage>
        <taxon>Bacteria</taxon>
        <taxon>Bacillati</taxon>
        <taxon>Cyanobacteriota</taxon>
        <taxon>Cyanophyceae</taxon>
        <taxon>Oscillatoriophycideae</taxon>
        <taxon>Oscillatoriales</taxon>
        <taxon>Microcoleaceae</taxon>
        <taxon>Trichodesmium</taxon>
    </lineage>
</organism>
<reference evidence="2" key="1">
    <citation type="submission" date="2006-06" db="EMBL/GenBank/DDBJ databases">
        <title>Complete sequence of Trichodesmium erythraeum IMS101.</title>
        <authorList>
            <consortium name="US DOE Joint Genome Institute"/>
            <person name="Copeland A."/>
            <person name="Lucas S."/>
            <person name="Lapidus A."/>
            <person name="Barry K."/>
            <person name="Detter J.C."/>
            <person name="Glavina del Rio T."/>
            <person name="Hammon N."/>
            <person name="Israni S."/>
            <person name="Dalin E."/>
            <person name="Tice H."/>
            <person name="Pitluck S."/>
            <person name="Kiss H."/>
            <person name="Munk A.C."/>
            <person name="Brettin T."/>
            <person name="Bruce D."/>
            <person name="Han C."/>
            <person name="Tapia R."/>
            <person name="Gilna P."/>
            <person name="Schmutz J."/>
            <person name="Larimer F."/>
            <person name="Land M."/>
            <person name="Hauser L."/>
            <person name="Kyrpides N."/>
            <person name="Kim E."/>
            <person name="Richardson P."/>
        </authorList>
    </citation>
    <scope>NUCLEOTIDE SEQUENCE [LARGE SCALE GENOMIC DNA]</scope>
    <source>
        <strain evidence="2">IMS101</strain>
    </source>
</reference>
<sequence length="461" mass="53043">MKNLTISLLAFHLYSPFLESSETNDQEGKLLWENLTQLGEKSLPFLGLKYLPHQLICYDQNGNYNLDFKTHENNWWMSRSKQTIDLGVIEIEECKIAGNLQPFILNDTYAADLTLTPKLSEEKLDISQLKKFPINNLLPSSIQASLGETFLIYGEIDSEVNPQQIADECVENLFNSAQIEPVFLSQSKLFNSLLFEYQGTELNQNNNQSQPFKILVLLKNSQAETLKLAEKSYEWILQLLCCRHKINFIYQESRNLYPKARKSYGKLETQMENFSKIIEDPKTRLESLKEILEKIPKDYLYYSRYVRDLKTHKTALETNIKNYEICLEKIKKTSEIPPYWQEFLNKTSHIRHRQIETDINYLSPGQQLFEQLVNAIRGIAETDQLESDRHLERTIQIIGIGLGTGGIIASSTGHIDVPLTFKSTGKIETIHPVILTLILSILATLLAGGITWHLTKPKNKK</sequence>
<feature type="transmembrane region" description="Helical" evidence="1">
    <location>
        <begin position="433"/>
        <end position="455"/>
    </location>
</feature>
<keyword evidence="1" id="KW-1133">Transmembrane helix</keyword>
<keyword evidence="1" id="KW-0812">Transmembrane</keyword>
<evidence type="ECO:0000313" key="2">
    <source>
        <dbReference type="EMBL" id="ABG50828.1"/>
    </source>
</evidence>
<name>Q115J6_TRIEI</name>